<reference evidence="2" key="1">
    <citation type="submission" date="2018-05" db="EMBL/GenBank/DDBJ databases">
        <authorList>
            <person name="Lanie J.A."/>
            <person name="Ng W.-L."/>
            <person name="Kazmierczak K.M."/>
            <person name="Andrzejewski T.M."/>
            <person name="Davidsen T.M."/>
            <person name="Wayne K.J."/>
            <person name="Tettelin H."/>
            <person name="Glass J.I."/>
            <person name="Rusch D."/>
            <person name="Podicherti R."/>
            <person name="Tsui H.-C.T."/>
            <person name="Winkler M.E."/>
        </authorList>
    </citation>
    <scope>NUCLEOTIDE SEQUENCE</scope>
</reference>
<gene>
    <name evidence="2" type="ORF">METZ01_LOCUS326464</name>
</gene>
<keyword evidence="1" id="KW-0175">Coiled coil</keyword>
<evidence type="ECO:0000313" key="2">
    <source>
        <dbReference type="EMBL" id="SVC73610.1"/>
    </source>
</evidence>
<feature type="coiled-coil region" evidence="1">
    <location>
        <begin position="14"/>
        <end position="79"/>
    </location>
</feature>
<dbReference type="AlphaFoldDB" id="A0A382PLI1"/>
<sequence>MEVFVMAISNRDSTRQARKALNRFNRAVKKCQRELESLKQSLFLLEGEAGPESDLEEFAQNLDTMLEFLNEKMRLLQARWLSASIIDSDNMNEGEEDLDESH</sequence>
<organism evidence="2">
    <name type="scientific">marine metagenome</name>
    <dbReference type="NCBI Taxonomy" id="408172"/>
    <lineage>
        <taxon>unclassified sequences</taxon>
        <taxon>metagenomes</taxon>
        <taxon>ecological metagenomes</taxon>
    </lineage>
</organism>
<protein>
    <submittedName>
        <fullName evidence="2">Uncharacterized protein</fullName>
    </submittedName>
</protein>
<evidence type="ECO:0000256" key="1">
    <source>
        <dbReference type="SAM" id="Coils"/>
    </source>
</evidence>
<accession>A0A382PLI1</accession>
<dbReference type="EMBL" id="UINC01107895">
    <property type="protein sequence ID" value="SVC73610.1"/>
    <property type="molecule type" value="Genomic_DNA"/>
</dbReference>
<proteinExistence type="predicted"/>
<name>A0A382PLI1_9ZZZZ</name>